<dbReference type="InterPro" id="IPR003690">
    <property type="entry name" value="MTERF"/>
</dbReference>
<keyword evidence="3" id="KW-0809">Transit peptide</keyword>
<sequence>MTECEIVKAFSLAWSPLVLTMSDDRVYRQLDFLKMKVGLEPNYIAHKPVLLGLSLTRRLVPRHFVLETLKARGLVKKDINFYSVAVSTEKAFIKRFLDPYKESVPCLQMLMLQLVLANFLRQCCIDNHCLTC</sequence>
<dbReference type="GO" id="GO:0006353">
    <property type="term" value="P:DNA-templated transcription termination"/>
    <property type="evidence" value="ECO:0007669"/>
    <property type="project" value="UniProtKB-KW"/>
</dbReference>
<dbReference type="Pfam" id="PF02536">
    <property type="entry name" value="mTERF"/>
    <property type="match status" value="1"/>
</dbReference>
<protein>
    <submittedName>
        <fullName evidence="4">Uncharacterized protein</fullName>
    </submittedName>
</protein>
<gene>
    <name evidence="4" type="primary">gb09756</name>
    <name evidence="4" type="ORF">PR202_gb09756</name>
</gene>
<keyword evidence="2" id="KW-0805">Transcription regulation</keyword>
<reference evidence="4" key="1">
    <citation type="journal article" date="2018" name="DNA Res.">
        <title>Multiple hybrid de novo genome assembly of finger millet, an orphan allotetraploid crop.</title>
        <authorList>
            <person name="Hatakeyama M."/>
            <person name="Aluri S."/>
            <person name="Balachadran M.T."/>
            <person name="Sivarajan S.R."/>
            <person name="Patrignani A."/>
            <person name="Gruter S."/>
            <person name="Poveda L."/>
            <person name="Shimizu-Inatsugi R."/>
            <person name="Baeten J."/>
            <person name="Francoijs K.J."/>
            <person name="Nataraja K.N."/>
            <person name="Reddy Y.A.N."/>
            <person name="Phadnis S."/>
            <person name="Ravikumar R.L."/>
            <person name="Schlapbach R."/>
            <person name="Sreeman S.M."/>
            <person name="Shimizu K.K."/>
        </authorList>
    </citation>
    <scope>NUCLEOTIDE SEQUENCE</scope>
</reference>
<name>A0AAV5EIM7_ELECO</name>
<comment type="caution">
    <text evidence="4">The sequence shown here is derived from an EMBL/GenBank/DDBJ whole genome shotgun (WGS) entry which is preliminary data.</text>
</comment>
<dbReference type="AlphaFoldDB" id="A0AAV5EIM7"/>
<comment type="similarity">
    <text evidence="1">Belongs to the mTERF family.</text>
</comment>
<dbReference type="InterPro" id="IPR038538">
    <property type="entry name" value="MTERF_sf"/>
</dbReference>
<dbReference type="Gene3D" id="1.25.70.10">
    <property type="entry name" value="Transcription termination factor 3, mitochondrial"/>
    <property type="match status" value="1"/>
</dbReference>
<evidence type="ECO:0000313" key="5">
    <source>
        <dbReference type="Proteomes" id="UP001054889"/>
    </source>
</evidence>
<evidence type="ECO:0000256" key="1">
    <source>
        <dbReference type="ARBA" id="ARBA00007692"/>
    </source>
</evidence>
<keyword evidence="5" id="KW-1185">Reference proteome</keyword>
<evidence type="ECO:0000256" key="2">
    <source>
        <dbReference type="ARBA" id="ARBA00022472"/>
    </source>
</evidence>
<keyword evidence="2" id="KW-0806">Transcription termination</keyword>
<organism evidence="4 5">
    <name type="scientific">Eleusine coracana subsp. coracana</name>
    <dbReference type="NCBI Taxonomy" id="191504"/>
    <lineage>
        <taxon>Eukaryota</taxon>
        <taxon>Viridiplantae</taxon>
        <taxon>Streptophyta</taxon>
        <taxon>Embryophyta</taxon>
        <taxon>Tracheophyta</taxon>
        <taxon>Spermatophyta</taxon>
        <taxon>Magnoliopsida</taxon>
        <taxon>Liliopsida</taxon>
        <taxon>Poales</taxon>
        <taxon>Poaceae</taxon>
        <taxon>PACMAD clade</taxon>
        <taxon>Chloridoideae</taxon>
        <taxon>Cynodonteae</taxon>
        <taxon>Eleusininae</taxon>
        <taxon>Eleusine</taxon>
    </lineage>
</organism>
<dbReference type="Proteomes" id="UP001054889">
    <property type="component" value="Unassembled WGS sequence"/>
</dbReference>
<keyword evidence="2" id="KW-0804">Transcription</keyword>
<dbReference type="EMBL" id="BQKI01000075">
    <property type="protein sequence ID" value="GJN22208.1"/>
    <property type="molecule type" value="Genomic_DNA"/>
</dbReference>
<evidence type="ECO:0000256" key="3">
    <source>
        <dbReference type="ARBA" id="ARBA00022946"/>
    </source>
</evidence>
<dbReference type="PANTHER" id="PTHR13068:SF39">
    <property type="entry name" value="OS02G0749900 PROTEIN"/>
    <property type="match status" value="1"/>
</dbReference>
<reference evidence="4" key="2">
    <citation type="submission" date="2021-12" db="EMBL/GenBank/DDBJ databases">
        <title>Resequencing data analysis of finger millet.</title>
        <authorList>
            <person name="Hatakeyama M."/>
            <person name="Aluri S."/>
            <person name="Balachadran M.T."/>
            <person name="Sivarajan S.R."/>
            <person name="Poveda L."/>
            <person name="Shimizu-Inatsugi R."/>
            <person name="Schlapbach R."/>
            <person name="Sreeman S.M."/>
            <person name="Shimizu K.K."/>
        </authorList>
    </citation>
    <scope>NUCLEOTIDE SEQUENCE</scope>
</reference>
<accession>A0AAV5EIM7</accession>
<dbReference type="PANTHER" id="PTHR13068">
    <property type="entry name" value="CGI-12 PROTEIN-RELATED"/>
    <property type="match status" value="1"/>
</dbReference>
<evidence type="ECO:0000313" key="4">
    <source>
        <dbReference type="EMBL" id="GJN22208.1"/>
    </source>
</evidence>
<dbReference type="GO" id="GO:0003676">
    <property type="term" value="F:nucleic acid binding"/>
    <property type="evidence" value="ECO:0007669"/>
    <property type="project" value="InterPro"/>
</dbReference>
<proteinExistence type="inferred from homology"/>